<keyword evidence="1 5" id="KW-0378">Hydrolase</keyword>
<dbReference type="PANTHER" id="PTHR22946:SF9">
    <property type="entry name" value="POLYKETIDE TRANSFERASE AF380"/>
    <property type="match status" value="1"/>
</dbReference>
<keyword evidence="3" id="KW-0732">Signal</keyword>
<dbReference type="InterPro" id="IPR016986">
    <property type="entry name" value="UCP031982_abhydr"/>
</dbReference>
<evidence type="ECO:0000256" key="2">
    <source>
        <dbReference type="ARBA" id="ARBA00038115"/>
    </source>
</evidence>
<evidence type="ECO:0000313" key="5">
    <source>
        <dbReference type="EMBL" id="CTQ66524.1"/>
    </source>
</evidence>
<dbReference type="AlphaFoldDB" id="A0A0M6Z6V7"/>
<dbReference type="Proteomes" id="UP000049983">
    <property type="component" value="Unassembled WGS sequence"/>
</dbReference>
<feature type="domain" description="AB hydrolase-1" evidence="4">
    <location>
        <begin position="82"/>
        <end position="232"/>
    </location>
</feature>
<evidence type="ECO:0000313" key="6">
    <source>
        <dbReference type="Proteomes" id="UP000049983"/>
    </source>
</evidence>
<sequence>MKRFLFALSLLSASVANADEQELAGFDRFPVSATHRPSLMQGSIWYPAGTRTYAGFIGKNPLFKGTKAMVGAGMKKGRYPVLLFSHGSGGNMDTLSWMSSALAKRGIIVVGVNHPGSTSGDSSPRRSLQPAERAADLSAALDHLLSDPFFSQFIDEERIVAAGFSLGGASALTLAGVTFDAKAYAEYCSRFEGTAQDCLFFAKGDVDLVSMADGLEESGLDTRIAGVIAIDPGFTYAVDDDSLLETSIPIQVISLGRENLWPATDVGVNGSNLVGKLKNANHVTLSPAHHFTFLAECTDRGAKLLKDEQDDPICDDPAGTDRAAIHGRISDTMSAFVLQLK</sequence>
<proteinExistence type="inferred from homology"/>
<keyword evidence="6" id="KW-1185">Reference proteome</keyword>
<reference evidence="6" key="1">
    <citation type="submission" date="2015-07" db="EMBL/GenBank/DDBJ databases">
        <authorList>
            <person name="Rodrigo-Torres Lidia"/>
            <person name="Arahal R.David."/>
        </authorList>
    </citation>
    <scope>NUCLEOTIDE SEQUENCE [LARGE SCALE GENOMIC DNA]</scope>
    <source>
        <strain evidence="6">CECT 5096</strain>
    </source>
</reference>
<dbReference type="EC" id="3.1.1.3" evidence="5"/>
<dbReference type="EMBL" id="CXWC01000002">
    <property type="protein sequence ID" value="CTQ66524.1"/>
    <property type="molecule type" value="Genomic_DNA"/>
</dbReference>
<name>A0A0M6Z6V7_9HYPH</name>
<comment type="similarity">
    <text evidence="2">Belongs to the AB hydrolase superfamily. FUS2 hydrolase family.</text>
</comment>
<dbReference type="PANTHER" id="PTHR22946">
    <property type="entry name" value="DIENELACTONE HYDROLASE DOMAIN-CONTAINING PROTEIN-RELATED"/>
    <property type="match status" value="1"/>
</dbReference>
<dbReference type="Gene3D" id="3.40.50.1820">
    <property type="entry name" value="alpha/beta hydrolase"/>
    <property type="match status" value="1"/>
</dbReference>
<feature type="signal peptide" evidence="3">
    <location>
        <begin position="1"/>
        <end position="18"/>
    </location>
</feature>
<dbReference type="SUPFAM" id="SSF53474">
    <property type="entry name" value="alpha/beta-Hydrolases"/>
    <property type="match status" value="1"/>
</dbReference>
<dbReference type="GO" id="GO:0004806">
    <property type="term" value="F:triacylglycerol lipase activity"/>
    <property type="evidence" value="ECO:0007669"/>
    <property type="project" value="UniProtKB-EC"/>
</dbReference>
<evidence type="ECO:0000256" key="1">
    <source>
        <dbReference type="ARBA" id="ARBA00022801"/>
    </source>
</evidence>
<evidence type="ECO:0000256" key="3">
    <source>
        <dbReference type="SAM" id="SignalP"/>
    </source>
</evidence>
<evidence type="ECO:0000259" key="4">
    <source>
        <dbReference type="Pfam" id="PF12697"/>
    </source>
</evidence>
<gene>
    <name evidence="5" type="primary">lip1</name>
    <name evidence="5" type="ORF">LA5096_01130</name>
</gene>
<dbReference type="GeneID" id="97668560"/>
<dbReference type="PIRSF" id="PIRSF031982">
    <property type="entry name" value="UCP031982_abhydr"/>
    <property type="match status" value="1"/>
</dbReference>
<dbReference type="InterPro" id="IPR000073">
    <property type="entry name" value="AB_hydrolase_1"/>
</dbReference>
<dbReference type="STRING" id="311410.LA5095_02274"/>
<dbReference type="RefSeq" id="WP_055115619.1">
    <property type="nucleotide sequence ID" value="NZ_CXWA01000002.1"/>
</dbReference>
<organism evidence="5 6">
    <name type="scientific">Roseibium album</name>
    <dbReference type="NCBI Taxonomy" id="311410"/>
    <lineage>
        <taxon>Bacteria</taxon>
        <taxon>Pseudomonadati</taxon>
        <taxon>Pseudomonadota</taxon>
        <taxon>Alphaproteobacteria</taxon>
        <taxon>Hyphomicrobiales</taxon>
        <taxon>Stappiaceae</taxon>
        <taxon>Roseibium</taxon>
    </lineage>
</organism>
<accession>A0A0M6Z6V7</accession>
<protein>
    <submittedName>
        <fullName evidence="5">Lipase 1</fullName>
        <ecNumber evidence="5">3.1.1.3</ecNumber>
    </submittedName>
</protein>
<feature type="chain" id="PRO_5009787673" evidence="3">
    <location>
        <begin position="19"/>
        <end position="341"/>
    </location>
</feature>
<dbReference type="InterPro" id="IPR029058">
    <property type="entry name" value="AB_hydrolase_fold"/>
</dbReference>
<dbReference type="OrthoDB" id="9814760at2"/>
<dbReference type="InterPro" id="IPR050261">
    <property type="entry name" value="FrsA_esterase"/>
</dbReference>
<dbReference type="Pfam" id="PF12697">
    <property type="entry name" value="Abhydrolase_6"/>
    <property type="match status" value="1"/>
</dbReference>